<feature type="domain" description="ThuA-like" evidence="1">
    <location>
        <begin position="70"/>
        <end position="224"/>
    </location>
</feature>
<dbReference type="InterPro" id="IPR029010">
    <property type="entry name" value="ThuA-like"/>
</dbReference>
<gene>
    <name evidence="2" type="ORF">UFOPK3376_02201</name>
</gene>
<protein>
    <submittedName>
        <fullName evidence="2">Unannotated protein</fullName>
    </submittedName>
</protein>
<dbReference type="Pfam" id="PF06283">
    <property type="entry name" value="ThuA"/>
    <property type="match status" value="1"/>
</dbReference>
<name>A0A6J7F2V3_9ZZZZ</name>
<proteinExistence type="predicted"/>
<dbReference type="Gene3D" id="3.40.50.880">
    <property type="match status" value="1"/>
</dbReference>
<dbReference type="SUPFAM" id="SSF52317">
    <property type="entry name" value="Class I glutamine amidotransferase-like"/>
    <property type="match status" value="1"/>
</dbReference>
<dbReference type="AlphaFoldDB" id="A0A6J7F2V3"/>
<dbReference type="InterPro" id="IPR029062">
    <property type="entry name" value="Class_I_gatase-like"/>
</dbReference>
<accession>A0A6J7F2V3</accession>
<dbReference type="EMBL" id="CAFBLP010000064">
    <property type="protein sequence ID" value="CAB4885863.1"/>
    <property type="molecule type" value="Genomic_DNA"/>
</dbReference>
<evidence type="ECO:0000259" key="1">
    <source>
        <dbReference type="Pfam" id="PF06283"/>
    </source>
</evidence>
<evidence type="ECO:0000313" key="2">
    <source>
        <dbReference type="EMBL" id="CAB4885863.1"/>
    </source>
</evidence>
<reference evidence="2" key="1">
    <citation type="submission" date="2020-05" db="EMBL/GenBank/DDBJ databases">
        <authorList>
            <person name="Chiriac C."/>
            <person name="Salcher M."/>
            <person name="Ghai R."/>
            <person name="Kavagutti S V."/>
        </authorList>
    </citation>
    <scope>NUCLEOTIDE SEQUENCE</scope>
</reference>
<sequence>MSGTTRRQLIISGGWAHPFERTTPFLADVLRPAGFESVIADDLDEAAAALADGQFDLITVYACWFGMSDKRYDAVRSEWARTSSAELRDGIAAHLDAGRGVLALHTAPICFDDWDKWPGIVGGGWNWQRSWHPQPAEMSVEPDGDHPIVHGIHPFNVVDERYTDLDVSPDVDVIAWTVADDRQAAIWTHSVGAARVVYDSLGHDERSLGHTDHVTVLRRCALWAAGATDAEVTASR</sequence>
<organism evidence="2">
    <name type="scientific">freshwater metagenome</name>
    <dbReference type="NCBI Taxonomy" id="449393"/>
    <lineage>
        <taxon>unclassified sequences</taxon>
        <taxon>metagenomes</taxon>
        <taxon>ecological metagenomes</taxon>
    </lineage>
</organism>